<dbReference type="PROSITE" id="PS50293">
    <property type="entry name" value="TPR_REGION"/>
    <property type="match status" value="2"/>
</dbReference>
<dbReference type="SUPFAM" id="SSF52540">
    <property type="entry name" value="P-loop containing nucleoside triphosphate hydrolases"/>
    <property type="match status" value="3"/>
</dbReference>
<dbReference type="PROSITE" id="PS50005">
    <property type="entry name" value="TPR"/>
    <property type="match status" value="5"/>
</dbReference>
<dbReference type="SUPFAM" id="SSF48452">
    <property type="entry name" value="TPR-like"/>
    <property type="match status" value="3"/>
</dbReference>
<feature type="repeat" description="TPR" evidence="3">
    <location>
        <begin position="940"/>
        <end position="973"/>
    </location>
</feature>
<feature type="repeat" description="TPR" evidence="3">
    <location>
        <begin position="820"/>
        <end position="853"/>
    </location>
</feature>
<dbReference type="GeneID" id="8828517"/>
<dbReference type="Gene3D" id="1.25.40.10">
    <property type="entry name" value="Tetratricopeptide repeat domain"/>
    <property type="match status" value="3"/>
</dbReference>
<sequence length="1147" mass="134497">MLFVGREKELHNLKMYLNEVKRGKGKVILLEGPAGIGKSYLIDKFLEDNKDVQILKTRCEQSTQYVPYNAISQALGSFGTLSEIKRKEWKRKIRDISKKLYKENKMVFVDEIGYGGGYRLYKELSKRMKGLYFTIRQPSRSDAIWLTETKTDKESINPYNLEFEFVMYLHEFLNSSERKLVYIEDLNFLVYIAGIDRVVDFLHTLRSLASNRHLIIISGKIEYLSEKERHLLSLFDEKILIEWEDKITPPTIILTDRVREKNVLRLTNKKDGGNTLYVSPQGIHPTRLDFEIFEKIAEAIDNGMDIAIECLNTIVHYNDKRRVYIWLKAVRDYARKNGRRVYLVERTPISKDIEFFFDLIDEGKDRIYGGMDIVEGPVKFYDVIHNFLDYNSRRKPMILVFEDIQWIDSNSLELIYYLARNIGKGRIMIILTYRNEDIVENKNLLEILTNIQDEPTAKVLRLKPLKEKDIEDILYGMGYRGDVGSIYEISEGNPLLAINMAKYIMQGNKSSLPETIRESVELQVDKLKEHVLSFIRFLSVVGYEIPLSIVESFYPEHKQFLEDPSNIFVILENKKLRFIYPIYREIIYKGISRDTRINFHRKIGNWAERNNDLFMAAYHYYMARDERAVGFLRIAAEESAKMMAFKSAIDYLQKALEIAEKYGKVELIGELYRDLGEWYVSVGEYKKAAAMFSRATEYLPEDIVYFGTQMGMCYRLMGELNRAKEILNEYLKIAKGMDKGRIIGELGIIEWETGDFKESLEKLGKYLAYAQRYESKIDEVKATRNIASVYYMEGNYKKALKYAEKALRLAEESGDIREIADTYNVIGVINNHLNNYEEALTYLLKYLEISEKMGNLTYLSRAYNNIGVTYEKMGDLKKAEEYHKRAIEIIEKLGNDRLLEAFHNNIAVLYSRHGNYSLALEHISKSLEISIKLNNKYGICERLVSLGEINEEMGKYMDAIDFYSRAMEIAKMYSYTTILFSIYLYMARAYVHLEEFKKAQKYIELSHSLKKNVQESYLIMDYYLVNAEYDIALGNWDMVLKWLDKAKENAKKINDVINSIYIEVLKAYSICQRDDKFSKDVFESAIKEYGEMDYKIYLAKTYYYYGLCLLKKNKKEWKNKINKAIELYEEMGLEDKLREVKKKISGI</sequence>
<dbReference type="GO" id="GO:0005737">
    <property type="term" value="C:cytoplasm"/>
    <property type="evidence" value="ECO:0007669"/>
    <property type="project" value="TreeGrafter"/>
</dbReference>
<evidence type="ECO:0000313" key="6">
    <source>
        <dbReference type="EMBL" id="ADD09352.1"/>
    </source>
</evidence>
<evidence type="ECO:0000256" key="1">
    <source>
        <dbReference type="ARBA" id="ARBA00022741"/>
    </source>
</evidence>
<dbReference type="Gene3D" id="3.40.50.300">
    <property type="entry name" value="P-loop containing nucleotide triphosphate hydrolases"/>
    <property type="match status" value="1"/>
</dbReference>
<reference evidence="6" key="1">
    <citation type="submission" date="2010-02" db="EMBL/GenBank/DDBJ databases">
        <title>Complete sequence of Aciduliprofundum boonei T469.</title>
        <authorList>
            <consortium name="US DOE Joint Genome Institute"/>
            <person name="Lucas S."/>
            <person name="Copeland A."/>
            <person name="Lapidus A."/>
            <person name="Cheng J.-F."/>
            <person name="Bruce D."/>
            <person name="Goodwin L."/>
            <person name="Pitluck S."/>
            <person name="Saunders E."/>
            <person name="Detter J.C."/>
            <person name="Han C."/>
            <person name="Tapia R."/>
            <person name="Land M."/>
            <person name="Hauser L."/>
            <person name="Kyrpides N."/>
            <person name="Mikhailova N."/>
            <person name="Flores G."/>
            <person name="Reysenbach A.-L."/>
            <person name="Woyke T."/>
        </authorList>
    </citation>
    <scope>NUCLEOTIDE SEQUENCE</scope>
    <source>
        <strain evidence="6">T469</strain>
    </source>
</reference>
<dbReference type="Pfam" id="PF13191">
    <property type="entry name" value="AAA_16"/>
    <property type="match status" value="1"/>
</dbReference>
<protein>
    <submittedName>
        <fullName evidence="6">Uncharacterized protein</fullName>
    </submittedName>
</protein>
<feature type="repeat" description="TPR" evidence="3">
    <location>
        <begin position="669"/>
        <end position="702"/>
    </location>
</feature>
<dbReference type="InterPro" id="IPR011990">
    <property type="entry name" value="TPR-like_helical_dom_sf"/>
</dbReference>
<evidence type="ECO:0000259" key="5">
    <source>
        <dbReference type="Pfam" id="PF13191"/>
    </source>
</evidence>
<dbReference type="InterPro" id="IPR027417">
    <property type="entry name" value="P-loop_NTPase"/>
</dbReference>
<dbReference type="GO" id="GO:0004016">
    <property type="term" value="F:adenylate cyclase activity"/>
    <property type="evidence" value="ECO:0007669"/>
    <property type="project" value="TreeGrafter"/>
</dbReference>
<dbReference type="AlphaFoldDB" id="D3TB73"/>
<dbReference type="Proteomes" id="UP000001400">
    <property type="component" value="Chromosome"/>
</dbReference>
<dbReference type="RefSeq" id="WP_012997486.1">
    <property type="nucleotide sequence ID" value="NC_013926.1"/>
</dbReference>
<evidence type="ECO:0000256" key="3">
    <source>
        <dbReference type="PROSITE-ProRule" id="PRU00339"/>
    </source>
</evidence>
<dbReference type="EMBL" id="CP001941">
    <property type="protein sequence ID" value="ADD09352.1"/>
    <property type="molecule type" value="Genomic_DNA"/>
</dbReference>
<keyword evidence="7" id="KW-1185">Reference proteome</keyword>
<feature type="repeat" description="TPR" evidence="3">
    <location>
        <begin position="780"/>
        <end position="813"/>
    </location>
</feature>
<feature type="domain" description="DUF835" evidence="4">
    <location>
        <begin position="137"/>
        <end position="233"/>
    </location>
</feature>
<accession>D3TB73</accession>
<dbReference type="Pfam" id="PF05763">
    <property type="entry name" value="DUF835"/>
    <property type="match status" value="1"/>
</dbReference>
<evidence type="ECO:0000259" key="4">
    <source>
        <dbReference type="Pfam" id="PF05763"/>
    </source>
</evidence>
<dbReference type="Pfam" id="PF13424">
    <property type="entry name" value="TPR_12"/>
    <property type="match status" value="4"/>
</dbReference>
<organism evidence="6 7">
    <name type="scientific">Aciduliprofundum boonei (strain DSM 19572 / T469)</name>
    <dbReference type="NCBI Taxonomy" id="439481"/>
    <lineage>
        <taxon>Archaea</taxon>
        <taxon>Methanobacteriati</taxon>
        <taxon>Thermoplasmatota</taxon>
        <taxon>DHVE2 group</taxon>
        <taxon>Candidatus Aciduliprofundum</taxon>
    </lineage>
</organism>
<feature type="repeat" description="TPR" evidence="3">
    <location>
        <begin position="860"/>
        <end position="893"/>
    </location>
</feature>
<dbReference type="GO" id="GO:0005524">
    <property type="term" value="F:ATP binding"/>
    <property type="evidence" value="ECO:0007669"/>
    <property type="project" value="UniProtKB-KW"/>
</dbReference>
<dbReference type="InterPro" id="IPR019734">
    <property type="entry name" value="TPR_rpt"/>
</dbReference>
<feature type="domain" description="Orc1-like AAA ATPase" evidence="5">
    <location>
        <begin position="3"/>
        <end position="87"/>
    </location>
</feature>
<keyword evidence="2" id="KW-0067">ATP-binding</keyword>
<dbReference type="PANTHER" id="PTHR16305:SF28">
    <property type="entry name" value="GUANYLATE CYCLASE DOMAIN-CONTAINING PROTEIN"/>
    <property type="match status" value="1"/>
</dbReference>
<dbReference type="KEGG" id="abi:Aboo_1546"/>
<dbReference type="HOGENOM" id="CLU_276906_0_0_2"/>
<gene>
    <name evidence="6" type="ordered locus">Aboo_1546</name>
</gene>
<proteinExistence type="predicted"/>
<keyword evidence="3" id="KW-0802">TPR repeat</keyword>
<name>D3TB73_ACIB4</name>
<dbReference type="SMART" id="SM00028">
    <property type="entry name" value="TPR"/>
    <property type="match status" value="10"/>
</dbReference>
<evidence type="ECO:0000313" key="7">
    <source>
        <dbReference type="Proteomes" id="UP000001400"/>
    </source>
</evidence>
<dbReference type="PANTHER" id="PTHR16305">
    <property type="entry name" value="TESTICULAR SOLUBLE ADENYLYL CYCLASE"/>
    <property type="match status" value="1"/>
</dbReference>
<dbReference type="InterPro" id="IPR008553">
    <property type="entry name" value="DUF835"/>
</dbReference>
<evidence type="ECO:0000256" key="2">
    <source>
        <dbReference type="ARBA" id="ARBA00022840"/>
    </source>
</evidence>
<dbReference type="InterPro" id="IPR041664">
    <property type="entry name" value="AAA_16"/>
</dbReference>
<keyword evidence="1" id="KW-0547">Nucleotide-binding</keyword>